<dbReference type="Pfam" id="PF00933">
    <property type="entry name" value="Glyco_hydro_3"/>
    <property type="match status" value="1"/>
</dbReference>
<dbReference type="InterPro" id="IPR001764">
    <property type="entry name" value="Glyco_hydro_3_N"/>
</dbReference>
<dbReference type="EC" id="3.2.1.21" evidence="3"/>
<evidence type="ECO:0000259" key="6">
    <source>
        <dbReference type="SMART" id="SM01217"/>
    </source>
</evidence>
<reference evidence="7 8" key="1">
    <citation type="submission" date="2024-04" db="EMBL/GenBank/DDBJ databases">
        <title>Tritrichomonas musculus Genome.</title>
        <authorList>
            <person name="Alves-Ferreira E."/>
            <person name="Grigg M."/>
            <person name="Lorenzi H."/>
            <person name="Galac M."/>
        </authorList>
    </citation>
    <scope>NUCLEOTIDE SEQUENCE [LARGE SCALE GENOMIC DNA]</scope>
    <source>
        <strain evidence="7 8">EAF2021</strain>
    </source>
</reference>
<dbReference type="EMBL" id="JAPFFF010000005">
    <property type="protein sequence ID" value="KAK8889901.1"/>
    <property type="molecule type" value="Genomic_DNA"/>
</dbReference>
<accession>A0ABR2KFM0</accession>
<dbReference type="InterPro" id="IPR017853">
    <property type="entry name" value="GH"/>
</dbReference>
<dbReference type="InterPro" id="IPR013783">
    <property type="entry name" value="Ig-like_fold"/>
</dbReference>
<keyword evidence="5" id="KW-0326">Glycosidase</keyword>
<proteinExistence type="inferred from homology"/>
<dbReference type="PANTHER" id="PTHR42715">
    <property type="entry name" value="BETA-GLUCOSIDASE"/>
    <property type="match status" value="1"/>
</dbReference>
<dbReference type="Pfam" id="PF14310">
    <property type="entry name" value="Fn3-like"/>
    <property type="match status" value="1"/>
</dbReference>
<dbReference type="SUPFAM" id="SSF52279">
    <property type="entry name" value="Beta-D-glucan exohydrolase, C-terminal domain"/>
    <property type="match status" value="1"/>
</dbReference>
<evidence type="ECO:0000256" key="5">
    <source>
        <dbReference type="ARBA" id="ARBA00023295"/>
    </source>
</evidence>
<keyword evidence="8" id="KW-1185">Reference proteome</keyword>
<evidence type="ECO:0000256" key="3">
    <source>
        <dbReference type="ARBA" id="ARBA00012744"/>
    </source>
</evidence>
<dbReference type="SMART" id="SM01217">
    <property type="entry name" value="Fn3_like"/>
    <property type="match status" value="1"/>
</dbReference>
<comment type="caution">
    <text evidence="7">The sequence shown here is derived from an EMBL/GenBank/DDBJ whole genome shotgun (WGS) entry which is preliminary data.</text>
</comment>
<dbReference type="InterPro" id="IPR036881">
    <property type="entry name" value="Glyco_hydro_3_C_sf"/>
</dbReference>
<dbReference type="InterPro" id="IPR002772">
    <property type="entry name" value="Glyco_hydro_3_C"/>
</dbReference>
<dbReference type="Pfam" id="PF01915">
    <property type="entry name" value="Glyco_hydro_3_C"/>
    <property type="match status" value="1"/>
</dbReference>
<name>A0ABR2KFM0_9EUKA</name>
<evidence type="ECO:0000313" key="7">
    <source>
        <dbReference type="EMBL" id="KAK8889901.1"/>
    </source>
</evidence>
<gene>
    <name evidence="7" type="ORF">M9Y10_034655</name>
</gene>
<dbReference type="Gene3D" id="3.20.20.300">
    <property type="entry name" value="Glycoside hydrolase, family 3, N-terminal domain"/>
    <property type="match status" value="2"/>
</dbReference>
<dbReference type="Gene3D" id="3.40.50.1700">
    <property type="entry name" value="Glycoside hydrolase family 3 C-terminal domain"/>
    <property type="match status" value="1"/>
</dbReference>
<evidence type="ECO:0000256" key="4">
    <source>
        <dbReference type="ARBA" id="ARBA00022801"/>
    </source>
</evidence>
<evidence type="ECO:0000256" key="1">
    <source>
        <dbReference type="ARBA" id="ARBA00000448"/>
    </source>
</evidence>
<protein>
    <recommendedName>
        <fullName evidence="3">beta-glucosidase</fullName>
        <ecNumber evidence="3">3.2.1.21</ecNumber>
    </recommendedName>
</protein>
<dbReference type="InterPro" id="IPR036962">
    <property type="entry name" value="Glyco_hydro_3_N_sf"/>
</dbReference>
<dbReference type="SUPFAM" id="SSF51445">
    <property type="entry name" value="(Trans)glycosidases"/>
    <property type="match status" value="1"/>
</dbReference>
<feature type="domain" description="Fibronectin type III-like" evidence="6">
    <location>
        <begin position="338"/>
        <end position="409"/>
    </location>
</feature>
<dbReference type="PANTHER" id="PTHR42715:SF10">
    <property type="entry name" value="BETA-GLUCOSIDASE"/>
    <property type="match status" value="1"/>
</dbReference>
<dbReference type="PRINTS" id="PR00133">
    <property type="entry name" value="GLHYDRLASE3"/>
</dbReference>
<keyword evidence="4" id="KW-0378">Hydrolase</keyword>
<evidence type="ECO:0000313" key="8">
    <source>
        <dbReference type="Proteomes" id="UP001470230"/>
    </source>
</evidence>
<dbReference type="Gene3D" id="2.60.40.10">
    <property type="entry name" value="Immunoglobulins"/>
    <property type="match status" value="1"/>
</dbReference>
<organism evidence="7 8">
    <name type="scientific">Tritrichomonas musculus</name>
    <dbReference type="NCBI Taxonomy" id="1915356"/>
    <lineage>
        <taxon>Eukaryota</taxon>
        <taxon>Metamonada</taxon>
        <taxon>Parabasalia</taxon>
        <taxon>Tritrichomonadida</taxon>
        <taxon>Tritrichomonadidae</taxon>
        <taxon>Tritrichomonas</taxon>
    </lineage>
</organism>
<evidence type="ECO:0000256" key="2">
    <source>
        <dbReference type="ARBA" id="ARBA00005336"/>
    </source>
</evidence>
<comment type="similarity">
    <text evidence="2">Belongs to the glycosyl hydrolase 3 family.</text>
</comment>
<dbReference type="InterPro" id="IPR050288">
    <property type="entry name" value="Cellulose_deg_GH3"/>
</dbReference>
<dbReference type="InterPro" id="IPR026891">
    <property type="entry name" value="Fn3-like"/>
</dbReference>
<dbReference type="Proteomes" id="UP001470230">
    <property type="component" value="Unassembled WGS sequence"/>
</dbReference>
<comment type="catalytic activity">
    <reaction evidence="1">
        <text>Hydrolysis of terminal, non-reducing beta-D-glucosyl residues with release of beta-D-glucose.</text>
        <dbReference type="EC" id="3.2.1.21"/>
    </reaction>
</comment>
<sequence length="819" mass="91498">MSVTYSADRTDQVSELEKKNSAAVRSIVGEAAVLLKNDDNALPLASAGKIVLFGNAARNTFKGGIGSGCVNIRHAVNIEQGLENEGFIINSKKWLDEYDAHFKNVKKGYDDKIMRKSKERNSAPSLVTLEIPLVERTLPLITEDHIKDFDTDVAIYAIGRNSGEGADRFSQPGDYFLMESEIINLEFLTKHFKKVIVLLNIGGVIDVKQIDSIPGVSAILYISQCGNQTGNIVADLLLGKEVPSGKLSTTWALNYGDYPLSSEFSHQNGNWHDEYYREGIFVGYRYFDKFNITPKYCFGYGLGYSTFSIENPQVEADNEFIKVKVNVKNTGSKYSGREVVQVYVSSPKGHLDKPVQVLVGFAKSKLLAPGESEEVNVKCPVCFCASYCEEHSQWILEEGTYIVRVGNSSRSTSVCAKIELDKLVVLEQLKSVIPTEKIEEISTKSAIPYQPPNEEEQLQKAKVIKLHSSSFTTKVAEYHDNVKFEDKHKDHQITMQEVIAGKYTIEELVAQLTVKEMASMAVGKVSKKLESVVGMTSAAVPGAAGETSEILQNRGVICLAFADGPAGLRLTPHFRTDPNGKMRKGGEIYSDIVTPFEDSQPGDIDWNQYCTAIPIATMLANSWDIEMLEEMGKIVGSEMKRFGVHLWLAPGMNIHRNPLCVTIKHFFCNNQEDNRCFANEHLNERALREIYLRNFQIPIELGEPYSIMTSYNLINGVHAANHKPVLHDVLRNEWKFKGMVMTDLSTSMEMSKEFARPNPRYPKASFKECINAGNDLQMPGCKENEDDIIEGIEKGEIKIEDLQACAIRVLNCCYKCQKL</sequence>